<evidence type="ECO:0000313" key="2">
    <source>
        <dbReference type="Proteomes" id="UP000323274"/>
    </source>
</evidence>
<evidence type="ECO:0000313" key="1">
    <source>
        <dbReference type="EMBL" id="GDZ82846.1"/>
    </source>
</evidence>
<dbReference type="Gene3D" id="3.30.110.60">
    <property type="entry name" value="YhbY-like"/>
    <property type="match status" value="1"/>
</dbReference>
<dbReference type="GO" id="GO:0003723">
    <property type="term" value="F:RNA binding"/>
    <property type="evidence" value="ECO:0007669"/>
    <property type="project" value="UniProtKB-UniRule"/>
</dbReference>
<accession>A0A5A5TYL7</accession>
<dbReference type="PANTHER" id="PTHR40065:SF3">
    <property type="entry name" value="RNA-BINDING PROTEIN YHBY"/>
    <property type="match status" value="1"/>
</dbReference>
<dbReference type="Pfam" id="PF01985">
    <property type="entry name" value="CRS1_YhbY"/>
    <property type="match status" value="1"/>
</dbReference>
<reference evidence="1 2" key="1">
    <citation type="submission" date="2019-04" db="EMBL/GenBank/DDBJ databases">
        <title>A pseudo-fructophilic Leuconostoc citreum strain F192-5 isolated from peel of satsuma mandarin: the first report for isolation and characterization of strain-dependent fructophilic-like characteristics.</title>
        <authorList>
            <person name="Maeno S."/>
            <person name="Tanizawa Y."/>
            <person name="Kajikawa A."/>
            <person name="Kanesaki Y."/>
            <person name="Kubota E."/>
            <person name="Arita M."/>
            <person name="Leon D."/>
            <person name="Endo A."/>
        </authorList>
    </citation>
    <scope>NUCLEOTIDE SEQUENCE [LARGE SCALE GENOMIC DNA]</scope>
    <source>
        <strain evidence="1 2">F192-5</strain>
    </source>
</reference>
<name>A0A5A5TYL7_LEUCI</name>
<proteinExistence type="predicted"/>
<dbReference type="NCBIfam" id="TIGR00253">
    <property type="entry name" value="RNA_bind_YhbY"/>
    <property type="match status" value="1"/>
</dbReference>
<dbReference type="InterPro" id="IPR051925">
    <property type="entry name" value="RNA-binding_domain"/>
</dbReference>
<gene>
    <name evidence="1" type="ORF">LCIT_00880</name>
</gene>
<dbReference type="EMBL" id="BJJW01000001">
    <property type="protein sequence ID" value="GDZ82846.1"/>
    <property type="molecule type" value="Genomic_DNA"/>
</dbReference>
<dbReference type="SMART" id="SM01103">
    <property type="entry name" value="CRS1_YhbY"/>
    <property type="match status" value="1"/>
</dbReference>
<comment type="caution">
    <text evidence="1">The sequence shown here is derived from an EMBL/GenBank/DDBJ whole genome shotgun (WGS) entry which is preliminary data.</text>
</comment>
<organism evidence="1 2">
    <name type="scientific">Leuconostoc citreum</name>
    <dbReference type="NCBI Taxonomy" id="33964"/>
    <lineage>
        <taxon>Bacteria</taxon>
        <taxon>Bacillati</taxon>
        <taxon>Bacillota</taxon>
        <taxon>Bacilli</taxon>
        <taxon>Lactobacillales</taxon>
        <taxon>Lactobacillaceae</taxon>
        <taxon>Leuconostoc</taxon>
    </lineage>
</organism>
<dbReference type="AlphaFoldDB" id="A0A5A5TYL7"/>
<dbReference type="InterPro" id="IPR001890">
    <property type="entry name" value="RNA-binding_CRM"/>
</dbReference>
<protein>
    <submittedName>
        <fullName evidence="1">RNA-binding protein</fullName>
    </submittedName>
</protein>
<dbReference type="SUPFAM" id="SSF75471">
    <property type="entry name" value="YhbY-like"/>
    <property type="match status" value="1"/>
</dbReference>
<dbReference type="PROSITE" id="PS51295">
    <property type="entry name" value="CRM"/>
    <property type="match status" value="1"/>
</dbReference>
<dbReference type="Proteomes" id="UP000323274">
    <property type="component" value="Unassembled WGS sequence"/>
</dbReference>
<dbReference type="RefSeq" id="WP_004905148.1">
    <property type="nucleotide sequence ID" value="NZ_BJJW01000001.1"/>
</dbReference>
<dbReference type="GeneID" id="61102678"/>
<dbReference type="InterPro" id="IPR017924">
    <property type="entry name" value="RNA-binding_YhbY"/>
</dbReference>
<dbReference type="PANTHER" id="PTHR40065">
    <property type="entry name" value="RNA-BINDING PROTEIN YHBY"/>
    <property type="match status" value="1"/>
</dbReference>
<sequence length="104" mass="11537">MLELTGKQKRFLRSQANTLSPIFSIGKNGLTQKWVDEIVLALAKRELIKVSLQQGADESVKDVADFIQAHSNITVAQTIGRTLVLFLPAEEDKYKKISVALAKI</sequence>
<dbReference type="OMA" id="KMALIYR"/>
<dbReference type="InterPro" id="IPR035920">
    <property type="entry name" value="YhbY-like_sf"/>
</dbReference>